<evidence type="ECO:0000256" key="4">
    <source>
        <dbReference type="ARBA" id="ARBA00012260"/>
    </source>
</evidence>
<evidence type="ECO:0000313" key="6">
    <source>
        <dbReference type="EMBL" id="KAK3384704.1"/>
    </source>
</evidence>
<dbReference type="PANTHER" id="PTHR21631">
    <property type="entry name" value="ISOCITRATE LYASE/MALATE SYNTHASE"/>
    <property type="match status" value="1"/>
</dbReference>
<dbReference type="GO" id="GO:0019752">
    <property type="term" value="P:carboxylic acid metabolic process"/>
    <property type="evidence" value="ECO:0007669"/>
    <property type="project" value="InterPro"/>
</dbReference>
<dbReference type="Pfam" id="PF00463">
    <property type="entry name" value="ICL"/>
    <property type="match status" value="1"/>
</dbReference>
<proteinExistence type="inferred from homology"/>
<comment type="catalytic activity">
    <reaction evidence="1">
        <text>(2S,3R)-3-hydroxybutane-1,2,3-tricarboxylate = pyruvate + succinate</text>
        <dbReference type="Rhea" id="RHEA:16809"/>
        <dbReference type="ChEBI" id="CHEBI:15361"/>
        <dbReference type="ChEBI" id="CHEBI:30031"/>
        <dbReference type="ChEBI" id="CHEBI:57429"/>
        <dbReference type="EC" id="4.1.3.30"/>
    </reaction>
</comment>
<dbReference type="EC" id="4.1.3.30" evidence="4"/>
<evidence type="ECO:0000256" key="5">
    <source>
        <dbReference type="ARBA" id="ARBA00023239"/>
    </source>
</evidence>
<accession>A0AAE0NNM4</accession>
<dbReference type="PANTHER" id="PTHR21631:SF3">
    <property type="entry name" value="BIFUNCTIONAL GLYOXYLATE CYCLE PROTEIN"/>
    <property type="match status" value="1"/>
</dbReference>
<sequence>MTNTILDVFGRAGLHTTALASDRFASAYAKHGMRAYGELVQEPEMDAGVDVVKHHKWSGATYVDELQTPIHAHIRHTPL</sequence>
<evidence type="ECO:0000313" key="7">
    <source>
        <dbReference type="Proteomes" id="UP001287356"/>
    </source>
</evidence>
<gene>
    <name evidence="6" type="ORF">B0T24DRAFT_674442</name>
</gene>
<reference evidence="6" key="1">
    <citation type="journal article" date="2023" name="Mol. Phylogenet. Evol.">
        <title>Genome-scale phylogeny and comparative genomics of the fungal order Sordariales.</title>
        <authorList>
            <person name="Hensen N."/>
            <person name="Bonometti L."/>
            <person name="Westerberg I."/>
            <person name="Brannstrom I.O."/>
            <person name="Guillou S."/>
            <person name="Cros-Aarteil S."/>
            <person name="Calhoun S."/>
            <person name="Haridas S."/>
            <person name="Kuo A."/>
            <person name="Mondo S."/>
            <person name="Pangilinan J."/>
            <person name="Riley R."/>
            <person name="LaButti K."/>
            <person name="Andreopoulos B."/>
            <person name="Lipzen A."/>
            <person name="Chen C."/>
            <person name="Yan M."/>
            <person name="Daum C."/>
            <person name="Ng V."/>
            <person name="Clum A."/>
            <person name="Steindorff A."/>
            <person name="Ohm R.A."/>
            <person name="Martin F."/>
            <person name="Silar P."/>
            <person name="Natvig D.O."/>
            <person name="Lalanne C."/>
            <person name="Gautier V."/>
            <person name="Ament-Velasquez S.L."/>
            <person name="Kruys A."/>
            <person name="Hutchinson M.I."/>
            <person name="Powell A.J."/>
            <person name="Barry K."/>
            <person name="Miller A.N."/>
            <person name="Grigoriev I.V."/>
            <person name="Debuchy R."/>
            <person name="Gladieux P."/>
            <person name="Hiltunen Thoren M."/>
            <person name="Johannesson H."/>
        </authorList>
    </citation>
    <scope>NUCLEOTIDE SEQUENCE</scope>
    <source>
        <strain evidence="6">CBS 958.72</strain>
    </source>
</reference>
<protein>
    <recommendedName>
        <fullName evidence="4">methylisocitrate lyase</fullName>
        <ecNumber evidence="4">4.1.3.30</ecNumber>
    </recommendedName>
</protein>
<evidence type="ECO:0000256" key="2">
    <source>
        <dbReference type="ARBA" id="ARBA00005704"/>
    </source>
</evidence>
<reference evidence="6" key="2">
    <citation type="submission" date="2023-06" db="EMBL/GenBank/DDBJ databases">
        <authorList>
            <consortium name="Lawrence Berkeley National Laboratory"/>
            <person name="Haridas S."/>
            <person name="Hensen N."/>
            <person name="Bonometti L."/>
            <person name="Westerberg I."/>
            <person name="Brannstrom I.O."/>
            <person name="Guillou S."/>
            <person name="Cros-Aarteil S."/>
            <person name="Calhoun S."/>
            <person name="Kuo A."/>
            <person name="Mondo S."/>
            <person name="Pangilinan J."/>
            <person name="Riley R."/>
            <person name="Labutti K."/>
            <person name="Andreopoulos B."/>
            <person name="Lipzen A."/>
            <person name="Chen C."/>
            <person name="Yanf M."/>
            <person name="Daum C."/>
            <person name="Ng V."/>
            <person name="Clum A."/>
            <person name="Steindorff A."/>
            <person name="Ohm R."/>
            <person name="Martin F."/>
            <person name="Silar P."/>
            <person name="Natvig D."/>
            <person name="Lalanne C."/>
            <person name="Gautier V."/>
            <person name="Ament-Velasquez S.L."/>
            <person name="Kruys A."/>
            <person name="Hutchinson M.I."/>
            <person name="Powell A.J."/>
            <person name="Barry K."/>
            <person name="Miller A.N."/>
            <person name="Grigoriev I.V."/>
            <person name="Debuchy R."/>
            <person name="Gladieux P."/>
            <person name="Thoren M.H."/>
            <person name="Johannesson H."/>
        </authorList>
    </citation>
    <scope>NUCLEOTIDE SEQUENCE</scope>
    <source>
        <strain evidence="6">CBS 958.72</strain>
    </source>
</reference>
<evidence type="ECO:0000256" key="3">
    <source>
        <dbReference type="ARBA" id="ARBA00011881"/>
    </source>
</evidence>
<dbReference type="InterPro" id="IPR015813">
    <property type="entry name" value="Pyrv/PenolPyrv_kinase-like_dom"/>
</dbReference>
<organism evidence="6 7">
    <name type="scientific">Lasiosphaeria ovina</name>
    <dbReference type="NCBI Taxonomy" id="92902"/>
    <lineage>
        <taxon>Eukaryota</taxon>
        <taxon>Fungi</taxon>
        <taxon>Dikarya</taxon>
        <taxon>Ascomycota</taxon>
        <taxon>Pezizomycotina</taxon>
        <taxon>Sordariomycetes</taxon>
        <taxon>Sordariomycetidae</taxon>
        <taxon>Sordariales</taxon>
        <taxon>Lasiosphaeriaceae</taxon>
        <taxon>Lasiosphaeria</taxon>
    </lineage>
</organism>
<keyword evidence="7" id="KW-1185">Reference proteome</keyword>
<evidence type="ECO:0000256" key="1">
    <source>
        <dbReference type="ARBA" id="ARBA00001050"/>
    </source>
</evidence>
<dbReference type="GO" id="GO:0046421">
    <property type="term" value="F:methylisocitrate lyase activity"/>
    <property type="evidence" value="ECO:0007669"/>
    <property type="project" value="UniProtKB-EC"/>
</dbReference>
<dbReference type="InterPro" id="IPR006254">
    <property type="entry name" value="Isocitrate_lyase"/>
</dbReference>
<comment type="subunit">
    <text evidence="3">Homotetramer.</text>
</comment>
<dbReference type="EMBL" id="JAULSN010000001">
    <property type="protein sequence ID" value="KAK3384704.1"/>
    <property type="molecule type" value="Genomic_DNA"/>
</dbReference>
<dbReference type="Gene3D" id="3.20.20.60">
    <property type="entry name" value="Phosphoenolpyruvate-binding domains"/>
    <property type="match status" value="1"/>
</dbReference>
<comment type="caution">
    <text evidence="6">The sequence shown here is derived from an EMBL/GenBank/DDBJ whole genome shotgun (WGS) entry which is preliminary data.</text>
</comment>
<dbReference type="InterPro" id="IPR040442">
    <property type="entry name" value="Pyrv_kinase-like_dom_sf"/>
</dbReference>
<name>A0AAE0NNM4_9PEZI</name>
<keyword evidence="5 6" id="KW-0456">Lyase</keyword>
<dbReference type="SUPFAM" id="SSF51621">
    <property type="entry name" value="Phosphoenolpyruvate/pyruvate domain"/>
    <property type="match status" value="1"/>
</dbReference>
<dbReference type="AlphaFoldDB" id="A0AAE0NNM4"/>
<comment type="similarity">
    <text evidence="2">Belongs to the isocitrate lyase/PEP mutase superfamily. Isocitrate lyase family.</text>
</comment>
<dbReference type="Proteomes" id="UP001287356">
    <property type="component" value="Unassembled WGS sequence"/>
</dbReference>
<dbReference type="GO" id="GO:0004451">
    <property type="term" value="F:isocitrate lyase activity"/>
    <property type="evidence" value="ECO:0007669"/>
    <property type="project" value="InterPro"/>
</dbReference>